<feature type="compositionally biased region" description="Gly residues" evidence="1">
    <location>
        <begin position="146"/>
        <end position="163"/>
    </location>
</feature>
<dbReference type="OrthoDB" id="2021148at2759"/>
<feature type="compositionally biased region" description="Low complexity" evidence="1">
    <location>
        <begin position="297"/>
        <end position="306"/>
    </location>
</feature>
<feature type="compositionally biased region" description="Basic and acidic residues" evidence="1">
    <location>
        <begin position="431"/>
        <end position="446"/>
    </location>
</feature>
<protein>
    <submittedName>
        <fullName evidence="3">Uncharacterized protein</fullName>
    </submittedName>
</protein>
<dbReference type="Proteomes" id="UP000747110">
    <property type="component" value="Unassembled WGS sequence"/>
</dbReference>
<dbReference type="AlphaFoldDB" id="A0A8J4GAI6"/>
<feature type="compositionally biased region" description="Polar residues" evidence="1">
    <location>
        <begin position="13"/>
        <end position="24"/>
    </location>
</feature>
<feature type="compositionally biased region" description="Basic and acidic residues" evidence="1">
    <location>
        <begin position="250"/>
        <end position="268"/>
    </location>
</feature>
<proteinExistence type="predicted"/>
<dbReference type="Pfam" id="PF06273">
    <property type="entry name" value="eIF-4B"/>
    <property type="match status" value="1"/>
</dbReference>
<dbReference type="InterPro" id="IPR010433">
    <property type="entry name" value="EIF-4B_pln"/>
</dbReference>
<feature type="compositionally biased region" description="Gly residues" evidence="1">
    <location>
        <begin position="92"/>
        <end position="102"/>
    </location>
</feature>
<dbReference type="EMBL" id="BNCQ01000014">
    <property type="protein sequence ID" value="GIM03573.1"/>
    <property type="molecule type" value="Genomic_DNA"/>
</dbReference>
<accession>A0A8J4GAI6</accession>
<feature type="compositionally biased region" description="Basic and acidic residues" evidence="1">
    <location>
        <begin position="164"/>
        <end position="177"/>
    </location>
</feature>
<dbReference type="Proteomes" id="UP000722791">
    <property type="component" value="Unassembled WGS sequence"/>
</dbReference>
<name>A0A8J4GAI6_9CHLO</name>
<dbReference type="EMBL" id="BNCP01000025">
    <property type="protein sequence ID" value="GIL82754.1"/>
    <property type="molecule type" value="Genomic_DNA"/>
</dbReference>
<evidence type="ECO:0000313" key="5">
    <source>
        <dbReference type="Proteomes" id="UP000747110"/>
    </source>
</evidence>
<feature type="region of interest" description="Disordered" evidence="1">
    <location>
        <begin position="1"/>
        <end position="329"/>
    </location>
</feature>
<evidence type="ECO:0000256" key="1">
    <source>
        <dbReference type="SAM" id="MobiDB-lite"/>
    </source>
</evidence>
<feature type="compositionally biased region" description="Basic and acidic residues" evidence="1">
    <location>
        <begin position="222"/>
        <end position="235"/>
    </location>
</feature>
<reference evidence="3" key="1">
    <citation type="journal article" date="2021" name="Proc. Natl. Acad. Sci. U.S.A.">
        <title>Three genomes in the algal genus Volvox reveal the fate of a haploid sex-determining region after a transition to homothallism.</title>
        <authorList>
            <person name="Yamamoto K."/>
            <person name="Hamaji T."/>
            <person name="Kawai-Toyooka H."/>
            <person name="Matsuzaki R."/>
            <person name="Takahashi F."/>
            <person name="Nishimura Y."/>
            <person name="Kawachi M."/>
            <person name="Noguchi H."/>
            <person name="Minakuchi Y."/>
            <person name="Umen J.G."/>
            <person name="Toyoda A."/>
            <person name="Nozaki H."/>
        </authorList>
    </citation>
    <scope>NUCLEOTIDE SEQUENCE</scope>
    <source>
        <strain evidence="3">NIES-3785</strain>
        <strain evidence="2">NIES-3786</strain>
    </source>
</reference>
<feature type="compositionally biased region" description="Basic and acidic residues" evidence="1">
    <location>
        <begin position="104"/>
        <end position="133"/>
    </location>
</feature>
<feature type="compositionally biased region" description="Basic and acidic residues" evidence="1">
    <location>
        <begin position="367"/>
        <end position="382"/>
    </location>
</feature>
<evidence type="ECO:0000313" key="2">
    <source>
        <dbReference type="EMBL" id="GIL82754.1"/>
    </source>
</evidence>
<sequence length="459" mass="49275">MSAWADQVESEEATNGTLANNSDFPTLGEAAAAKPQPKGKAKKGVKLGLGEFMSMPTGGRSDFADKSLQDKAIVLSLPTAPRGGPREDGDGRPPGGLGGGFRDYGADREGRGGRYQREDRPPREEREPSRADTVDDWGSTRKFVPGGDGGGFGGSRGFGGGFGDRGDRGDRPPRETRPPSNADLVDDWGSTRKFEPSGPPGPRGGFDDRRRYDGPPPMSKAGIEDNWGRGRDFKPSEPQSNSRGFSGSRDGPRDSTADREERWGRRAPEPSTSTAAPEGPTERPRLKLAPRSVPVGEQAAAAGSNAAEERKASTNPFGAARPREEVLKEKGVDPIKEALKLEHGEVIRDETPAEKALKAEVETLAKQLEDLKTEKVSEKGTEGDEEVPDGPTVTELEQQLDAKERALLKLQAEEDDRVRFARGSRSGGEGAGKERPPRRGDVDGTGKDGGPPPARRERW</sequence>
<keyword evidence="5" id="KW-1185">Reference proteome</keyword>
<dbReference type="GO" id="GO:0003743">
    <property type="term" value="F:translation initiation factor activity"/>
    <property type="evidence" value="ECO:0007669"/>
    <property type="project" value="InterPro"/>
</dbReference>
<gene>
    <name evidence="2" type="ORF">Vretifemale_11689</name>
    <name evidence="3" type="ORF">Vretimale_8315</name>
</gene>
<evidence type="ECO:0000313" key="4">
    <source>
        <dbReference type="Proteomes" id="UP000722791"/>
    </source>
</evidence>
<feature type="region of interest" description="Disordered" evidence="1">
    <location>
        <begin position="367"/>
        <end position="459"/>
    </location>
</feature>
<evidence type="ECO:0000313" key="3">
    <source>
        <dbReference type="EMBL" id="GIM03573.1"/>
    </source>
</evidence>
<organism evidence="3 4">
    <name type="scientific">Volvox reticuliferus</name>
    <dbReference type="NCBI Taxonomy" id="1737510"/>
    <lineage>
        <taxon>Eukaryota</taxon>
        <taxon>Viridiplantae</taxon>
        <taxon>Chlorophyta</taxon>
        <taxon>core chlorophytes</taxon>
        <taxon>Chlorophyceae</taxon>
        <taxon>CS clade</taxon>
        <taxon>Chlamydomonadales</taxon>
        <taxon>Volvocaceae</taxon>
        <taxon>Volvox</taxon>
    </lineage>
</organism>
<dbReference type="GO" id="GO:0003729">
    <property type="term" value="F:mRNA binding"/>
    <property type="evidence" value="ECO:0007669"/>
    <property type="project" value="TreeGrafter"/>
</dbReference>
<dbReference type="PANTHER" id="PTHR32091:SF20">
    <property type="entry name" value="EUKARYOTIC TRANSLATION INITIATION FACTOR 4B1"/>
    <property type="match status" value="1"/>
</dbReference>
<comment type="caution">
    <text evidence="3">The sequence shown here is derived from an EMBL/GenBank/DDBJ whole genome shotgun (WGS) entry which is preliminary data.</text>
</comment>
<dbReference type="PANTHER" id="PTHR32091">
    <property type="entry name" value="EUKARYOTIC TRANSLATION INITIATION FACTOR 4B"/>
    <property type="match status" value="1"/>
</dbReference>